<sequence length="80" mass="8673">MWAELKAPALVAEPVERGVAAVLVRCGQRVRVWGEWRVAAGVRSEWLGDGDSAVVLELDEGPALRVQAVEPLVVRQRGDA</sequence>
<dbReference type="RefSeq" id="WP_189146625.1">
    <property type="nucleotide sequence ID" value="NZ_BMMU01000004.1"/>
</dbReference>
<comment type="caution">
    <text evidence="1">The sequence shown here is derived from an EMBL/GenBank/DDBJ whole genome shotgun (WGS) entry which is preliminary data.</text>
</comment>
<dbReference type="AlphaFoldDB" id="A0A917NQV4"/>
<organism evidence="1 2">
    <name type="scientific">Streptomyces lacrimifluminis</name>
    <dbReference type="NCBI Taxonomy" id="1500077"/>
    <lineage>
        <taxon>Bacteria</taxon>
        <taxon>Bacillati</taxon>
        <taxon>Actinomycetota</taxon>
        <taxon>Actinomycetes</taxon>
        <taxon>Kitasatosporales</taxon>
        <taxon>Streptomycetaceae</taxon>
        <taxon>Streptomyces</taxon>
    </lineage>
</organism>
<dbReference type="Proteomes" id="UP000625682">
    <property type="component" value="Unassembled WGS sequence"/>
</dbReference>
<protein>
    <submittedName>
        <fullName evidence="1">Uncharacterized protein</fullName>
    </submittedName>
</protein>
<proteinExistence type="predicted"/>
<reference evidence="1" key="1">
    <citation type="journal article" date="2014" name="Int. J. Syst. Evol. Microbiol.">
        <title>Complete genome sequence of Corynebacterium casei LMG S-19264T (=DSM 44701T), isolated from a smear-ripened cheese.</title>
        <authorList>
            <consortium name="US DOE Joint Genome Institute (JGI-PGF)"/>
            <person name="Walter F."/>
            <person name="Albersmeier A."/>
            <person name="Kalinowski J."/>
            <person name="Ruckert C."/>
        </authorList>
    </citation>
    <scope>NUCLEOTIDE SEQUENCE</scope>
    <source>
        <strain evidence="1">CGMCC 4.7272</strain>
    </source>
</reference>
<name>A0A917NQV4_9ACTN</name>
<reference evidence="1" key="2">
    <citation type="submission" date="2020-09" db="EMBL/GenBank/DDBJ databases">
        <authorList>
            <person name="Sun Q."/>
            <person name="Zhou Y."/>
        </authorList>
    </citation>
    <scope>NUCLEOTIDE SEQUENCE</scope>
    <source>
        <strain evidence="1">CGMCC 4.7272</strain>
    </source>
</reference>
<accession>A0A917NQV4</accession>
<gene>
    <name evidence="1" type="ORF">GCM10012282_16690</name>
</gene>
<dbReference type="EMBL" id="BMMU01000004">
    <property type="protein sequence ID" value="GGJ20970.1"/>
    <property type="molecule type" value="Genomic_DNA"/>
</dbReference>
<keyword evidence="2" id="KW-1185">Reference proteome</keyword>
<evidence type="ECO:0000313" key="1">
    <source>
        <dbReference type="EMBL" id="GGJ20970.1"/>
    </source>
</evidence>
<evidence type="ECO:0000313" key="2">
    <source>
        <dbReference type="Proteomes" id="UP000625682"/>
    </source>
</evidence>